<feature type="compositionally biased region" description="Basic and acidic residues" evidence="1">
    <location>
        <begin position="549"/>
        <end position="564"/>
    </location>
</feature>
<dbReference type="Proteomes" id="UP000242287">
    <property type="component" value="Unassembled WGS sequence"/>
</dbReference>
<gene>
    <name evidence="2" type="ORF">AMATHDRAFT_198000</name>
</gene>
<feature type="compositionally biased region" description="Acidic residues" evidence="1">
    <location>
        <begin position="818"/>
        <end position="829"/>
    </location>
</feature>
<feature type="compositionally biased region" description="Basic and acidic residues" evidence="1">
    <location>
        <begin position="728"/>
        <end position="745"/>
    </location>
</feature>
<protein>
    <submittedName>
        <fullName evidence="2">Uncharacterized protein</fullName>
    </submittedName>
</protein>
<feature type="compositionally biased region" description="Polar residues" evidence="1">
    <location>
        <begin position="710"/>
        <end position="726"/>
    </location>
</feature>
<feature type="compositionally biased region" description="Low complexity" evidence="1">
    <location>
        <begin position="572"/>
        <end position="611"/>
    </location>
</feature>
<feature type="region of interest" description="Disordered" evidence="1">
    <location>
        <begin position="343"/>
        <end position="374"/>
    </location>
</feature>
<feature type="compositionally biased region" description="Basic and acidic residues" evidence="1">
    <location>
        <begin position="915"/>
        <end position="932"/>
    </location>
</feature>
<feature type="compositionally biased region" description="Low complexity" evidence="1">
    <location>
        <begin position="618"/>
        <end position="627"/>
    </location>
</feature>
<name>A0A2A9NA22_9AGAR</name>
<sequence length="980" mass="108351">MPSSPSSTSSTPSNTAYATHPVPYKGKFTRSWPQLPDELVRHIATFYLWDLSVTSYCPQTWETREHWHHRMVYSSIRDAIHLEKNLMPVCPQWAKALESHLFWQQATALIDPLDSLAHNAFVHPPRPPSHDTSPSSAADTPSHDLPIRLTAYWHFRNILSFSCLVCRVNQPNSSVGLTTAKRIVPSPLLGSITLCRDHDRRRTAFCGICMRETPLFEALAAQTNSGVSLDTLVSCLENEDEETWPGVAATCRNCRREWLWRKVAGIPRDKEAIGGNRMVSEDWETRQCVEGFIDLAEGSITDVIGLAREKWWLRKYTRLGDMMLQALAAAKFTNATAAVAAAGRGPVRGDDGDYASELEEEEDEEEEDEEDPELMQLTEESGVRDLALGDWARCRILDGHWFSPADLWYGNVVPGKPIAVSALHPCPWARKELGLDTSDAADEHPRQETVCAEMPPSFALCEQAYIAHQRQMRVVLLPAMKNIVRRLVIECAEDAKTGGAVRGDCTWGGFADDPAIRASKMTLEEVLRILREEGGVWFDGVDWAERRMNDAQSRMRKEQGRMEGEQNTSEMPSDSPSSSTGSSSSTASDSKSGATSSATSPVLSTSTLQTTPSPPPATTSSSSTTATTVTARPITIAVSPVLDPPKLLRPIPYVPVTLSHLPQYSLEAFRAVWREACAPLYHCRCKICERAMVKANADAAASSQANGSIPVSQALESRQSASSPSLPTREHRDGLKNPHEIRLEEATEIDGDGEEEIEVELEEYAQDEEIEYEEEEEEEEEELEVSSTFGEYGERDCYSPAPFSQAPTPEVVPHGDEFLDSELPVEEYEQDRSGFGDTSEVDSTASFQQSRKRSCDELDDDVEDGALNLGGSRKEGTPPKRARKGDGVMSPALAVERINRMRKRSSEELDEEDEHGDRCAYRNRSSSERSEDGGPCCKRFKIERDDGSTEAALSVSSDSPPPTTDSTNGGGELRDALSEA</sequence>
<dbReference type="EMBL" id="KZ302109">
    <property type="protein sequence ID" value="PFH47479.1"/>
    <property type="molecule type" value="Genomic_DNA"/>
</dbReference>
<evidence type="ECO:0000256" key="1">
    <source>
        <dbReference type="SAM" id="MobiDB-lite"/>
    </source>
</evidence>
<proteinExistence type="predicted"/>
<keyword evidence="3" id="KW-1185">Reference proteome</keyword>
<feature type="compositionally biased region" description="Polar residues" evidence="1">
    <location>
        <begin position="130"/>
        <end position="139"/>
    </location>
</feature>
<dbReference type="AlphaFoldDB" id="A0A2A9NA22"/>
<feature type="region of interest" description="Disordered" evidence="1">
    <location>
        <begin position="121"/>
        <end position="141"/>
    </location>
</feature>
<reference evidence="2 3" key="1">
    <citation type="submission" date="2014-02" db="EMBL/GenBank/DDBJ databases">
        <title>Transposable element dynamics among asymbiotic and ectomycorrhizal Amanita fungi.</title>
        <authorList>
            <consortium name="DOE Joint Genome Institute"/>
            <person name="Hess J."/>
            <person name="Skrede I."/>
            <person name="Wolfe B."/>
            <person name="LaButti K."/>
            <person name="Ohm R.A."/>
            <person name="Grigoriev I.V."/>
            <person name="Pringle A."/>
        </authorList>
    </citation>
    <scope>NUCLEOTIDE SEQUENCE [LARGE SCALE GENOMIC DNA]</scope>
    <source>
        <strain evidence="2 3">SKay4041</strain>
    </source>
</reference>
<organism evidence="2 3">
    <name type="scientific">Amanita thiersii Skay4041</name>
    <dbReference type="NCBI Taxonomy" id="703135"/>
    <lineage>
        <taxon>Eukaryota</taxon>
        <taxon>Fungi</taxon>
        <taxon>Dikarya</taxon>
        <taxon>Basidiomycota</taxon>
        <taxon>Agaricomycotina</taxon>
        <taxon>Agaricomycetes</taxon>
        <taxon>Agaricomycetidae</taxon>
        <taxon>Agaricales</taxon>
        <taxon>Pluteineae</taxon>
        <taxon>Amanitaceae</taxon>
        <taxon>Amanita</taxon>
    </lineage>
</organism>
<feature type="region of interest" description="Disordered" evidence="1">
    <location>
        <begin position="710"/>
        <end position="980"/>
    </location>
</feature>
<dbReference type="STRING" id="703135.A0A2A9NA22"/>
<dbReference type="OrthoDB" id="3158970at2759"/>
<feature type="region of interest" description="Disordered" evidence="1">
    <location>
        <begin position="549"/>
        <end position="627"/>
    </location>
</feature>
<evidence type="ECO:0000313" key="3">
    <source>
        <dbReference type="Proteomes" id="UP000242287"/>
    </source>
</evidence>
<feature type="compositionally biased region" description="Acidic residues" evidence="1">
    <location>
        <begin position="746"/>
        <end position="784"/>
    </location>
</feature>
<accession>A0A2A9NA22</accession>
<evidence type="ECO:0000313" key="2">
    <source>
        <dbReference type="EMBL" id="PFH47479.1"/>
    </source>
</evidence>
<feature type="compositionally biased region" description="Acidic residues" evidence="1">
    <location>
        <begin position="352"/>
        <end position="373"/>
    </location>
</feature>